<dbReference type="Pfam" id="PF10681">
    <property type="entry name" value="Rot1"/>
    <property type="match status" value="1"/>
</dbReference>
<evidence type="ECO:0000313" key="13">
    <source>
        <dbReference type="Proteomes" id="UP000283090"/>
    </source>
</evidence>
<keyword evidence="8 10" id="KW-0472">Membrane</keyword>
<accession>A0A436ZN61</accession>
<organism evidence="12 13">
    <name type="scientific">Arthrobotrys flagrans</name>
    <name type="common">Nematode-trapping fungus</name>
    <name type="synonym">Trichothecium flagrans</name>
    <dbReference type="NCBI Taxonomy" id="97331"/>
    <lineage>
        <taxon>Eukaryota</taxon>
        <taxon>Fungi</taxon>
        <taxon>Dikarya</taxon>
        <taxon>Ascomycota</taxon>
        <taxon>Pezizomycotina</taxon>
        <taxon>Orbiliomycetes</taxon>
        <taxon>Orbiliales</taxon>
        <taxon>Orbiliaceae</taxon>
        <taxon>Arthrobotrys</taxon>
    </lineage>
</organism>
<dbReference type="VEuPathDB" id="FungiDB:DFL_008230"/>
<evidence type="ECO:0000313" key="12">
    <source>
        <dbReference type="EMBL" id="RVD80331.1"/>
    </source>
</evidence>
<gene>
    <name evidence="12" type="ORF">DFL_008230</name>
</gene>
<evidence type="ECO:0000256" key="2">
    <source>
        <dbReference type="ARBA" id="ARBA00007149"/>
    </source>
</evidence>
<dbReference type="PANTHER" id="PTHR28090:SF1">
    <property type="entry name" value="PROTEIN ROT1"/>
    <property type="match status" value="1"/>
</dbReference>
<evidence type="ECO:0000256" key="7">
    <source>
        <dbReference type="ARBA" id="ARBA00022989"/>
    </source>
</evidence>
<name>A0A436ZN61_ARTFL</name>
<evidence type="ECO:0000256" key="11">
    <source>
        <dbReference type="SAM" id="SignalP"/>
    </source>
</evidence>
<keyword evidence="4" id="KW-0812">Transmembrane</keyword>
<keyword evidence="13" id="KW-1185">Reference proteome</keyword>
<evidence type="ECO:0000256" key="9">
    <source>
        <dbReference type="ARBA" id="ARBA00024969"/>
    </source>
</evidence>
<evidence type="ECO:0000256" key="6">
    <source>
        <dbReference type="ARBA" id="ARBA00022824"/>
    </source>
</evidence>
<dbReference type="PANTHER" id="PTHR28090">
    <property type="entry name" value="PROTEIN ROT1"/>
    <property type="match status" value="1"/>
</dbReference>
<feature type="signal peptide" evidence="11">
    <location>
        <begin position="1"/>
        <end position="21"/>
    </location>
</feature>
<sequence length="247" mass="27664">MRVDLAATLILLASSIQYTTAANVTSLEGTWTSKSETVVTGPDIYDPVGERLIEPRLPGTAFSFTNDGYYEEAIYVVVGNPTTPECPSAVILWQHGKYTLYDNGSMILFPFDSDGRKLWSDPCKQKKSIYTRYNQTELYRSWDIVKDDYRGQFRLNLYKFDGAPMNPLYLTYKPPQMLPTTTLNPFPTAAPTPAASTPAAKIKRSIEMFQSALPDGAPGLDLWWWIALAMTLNGTGLSWRGDFGYPQ</sequence>
<dbReference type="EMBL" id="SAEB01000012">
    <property type="protein sequence ID" value="RVD80331.1"/>
    <property type="molecule type" value="Genomic_DNA"/>
</dbReference>
<dbReference type="OrthoDB" id="5327821at2759"/>
<dbReference type="AlphaFoldDB" id="A0A436ZN61"/>
<dbReference type="GeneID" id="93590541"/>
<evidence type="ECO:0000256" key="4">
    <source>
        <dbReference type="ARBA" id="ARBA00022692"/>
    </source>
</evidence>
<dbReference type="GO" id="GO:0006458">
    <property type="term" value="P:'de novo' protein folding"/>
    <property type="evidence" value="ECO:0007669"/>
    <property type="project" value="InterPro"/>
</dbReference>
<keyword evidence="7" id="KW-1133">Transmembrane helix</keyword>
<evidence type="ECO:0000256" key="8">
    <source>
        <dbReference type="ARBA" id="ARBA00023136"/>
    </source>
</evidence>
<keyword evidence="6 10" id="KW-0256">Endoplasmic reticulum</keyword>
<reference evidence="12 13" key="1">
    <citation type="submission" date="2019-01" db="EMBL/GenBank/DDBJ databases">
        <title>Intercellular communication is required for trap formation in the nematode-trapping fungus Duddingtonia flagrans.</title>
        <authorList>
            <person name="Youssar L."/>
            <person name="Wernet V."/>
            <person name="Hensel N."/>
            <person name="Hildebrandt H.-G."/>
            <person name="Fischer R."/>
        </authorList>
    </citation>
    <scope>NUCLEOTIDE SEQUENCE [LARGE SCALE GENOMIC DNA]</scope>
    <source>
        <strain evidence="12 13">CBS H-5679</strain>
    </source>
</reference>
<evidence type="ECO:0000256" key="10">
    <source>
        <dbReference type="PIRNR" id="PIRNR017290"/>
    </source>
</evidence>
<comment type="subcellular location">
    <subcellularLocation>
        <location evidence="1">Endoplasmic reticulum membrane</location>
        <topology evidence="1">Single-pass type I membrane protein</topology>
    </subcellularLocation>
</comment>
<dbReference type="STRING" id="97331.A0A436ZN61"/>
<evidence type="ECO:0000256" key="5">
    <source>
        <dbReference type="ARBA" id="ARBA00022729"/>
    </source>
</evidence>
<dbReference type="RefSeq" id="XP_067485875.1">
    <property type="nucleotide sequence ID" value="XM_067637936.1"/>
</dbReference>
<comment type="similarity">
    <text evidence="2 10">Belongs to the ROT1 family.</text>
</comment>
<comment type="function">
    <text evidence="9 10">Required for normal levels of the cell wall 1,6-beta-glucan. Involved in a protein folding machinery chaperoning proteins acting in various physiological processes including cell wall synthesis and lysis of autophagic bodies.</text>
</comment>
<dbReference type="InterPro" id="IPR019623">
    <property type="entry name" value="Rot1"/>
</dbReference>
<feature type="chain" id="PRO_5019096661" description="Protein ROT1" evidence="11">
    <location>
        <begin position="22"/>
        <end position="247"/>
    </location>
</feature>
<dbReference type="Proteomes" id="UP000283090">
    <property type="component" value="Unassembled WGS sequence"/>
</dbReference>
<proteinExistence type="inferred from homology"/>
<evidence type="ECO:0000256" key="1">
    <source>
        <dbReference type="ARBA" id="ARBA00004115"/>
    </source>
</evidence>
<comment type="caution">
    <text evidence="12">The sequence shown here is derived from an EMBL/GenBank/DDBJ whole genome shotgun (WGS) entry which is preliminary data.</text>
</comment>
<evidence type="ECO:0000256" key="3">
    <source>
        <dbReference type="ARBA" id="ARBA00017291"/>
    </source>
</evidence>
<dbReference type="GO" id="GO:0005789">
    <property type="term" value="C:endoplasmic reticulum membrane"/>
    <property type="evidence" value="ECO:0007669"/>
    <property type="project" value="UniProtKB-SubCell"/>
</dbReference>
<keyword evidence="5 11" id="KW-0732">Signal</keyword>
<dbReference type="PIRSF" id="PIRSF017290">
    <property type="entry name" value="ROT1_prd"/>
    <property type="match status" value="1"/>
</dbReference>
<protein>
    <recommendedName>
        <fullName evidence="3 10">Protein ROT1</fullName>
    </recommendedName>
</protein>
<dbReference type="GO" id="GO:0051082">
    <property type="term" value="F:unfolded protein binding"/>
    <property type="evidence" value="ECO:0007669"/>
    <property type="project" value="TreeGrafter"/>
</dbReference>